<accession>A0A4R2M887</accession>
<comment type="caution">
    <text evidence="11">The sequence shown here is derived from an EMBL/GenBank/DDBJ whole genome shotgun (WGS) entry which is preliminary data.</text>
</comment>
<evidence type="ECO:0000256" key="2">
    <source>
        <dbReference type="ARBA" id="ARBA00008914"/>
    </source>
</evidence>
<evidence type="ECO:0000256" key="4">
    <source>
        <dbReference type="ARBA" id="ARBA00022692"/>
    </source>
</evidence>
<dbReference type="Pfam" id="PF00691">
    <property type="entry name" value="OmpA"/>
    <property type="match status" value="1"/>
</dbReference>
<dbReference type="InterPro" id="IPR036737">
    <property type="entry name" value="OmpA-like_sf"/>
</dbReference>
<dbReference type="Proteomes" id="UP000295106">
    <property type="component" value="Unassembled WGS sequence"/>
</dbReference>
<dbReference type="InterPro" id="IPR006665">
    <property type="entry name" value="OmpA-like"/>
</dbReference>
<feature type="region of interest" description="Disordered" evidence="8">
    <location>
        <begin position="96"/>
        <end position="141"/>
    </location>
</feature>
<evidence type="ECO:0000256" key="9">
    <source>
        <dbReference type="SAM" id="Phobius"/>
    </source>
</evidence>
<sequence>MTPTPCRNAVRGTNVPSKLEALAAKGGGHGETIVKRASRKGHEGGHGGAWKVAFADFCLALLCLFLVLWLLAARDKEKAEDALRASGAGLLADGAGARPVGIGDRPSGSLIDRTPVPWQSSAERRSQEPGDEEPLIGKTRLESPEDLRELQQVLARLGEKAGLSNNLQSVITPAGLRILLHDTERLGLFELGSARPGARLQQLLRDMGPLFAQLDNQLLIIGHTDAVPYSGDGLGSLSNWGLSSGRAMAARTWLRIGGMPDRSVLQVVGMADSAPLEPEQPRAAVNRRIEMLLLTAAQAKAIETMFGAPVSRVPLTEGSDAAGGPAENSLLRQLLPARLGAR</sequence>
<dbReference type="GO" id="GO:0005886">
    <property type="term" value="C:plasma membrane"/>
    <property type="evidence" value="ECO:0007669"/>
    <property type="project" value="UniProtKB-SubCell"/>
</dbReference>
<dbReference type="AlphaFoldDB" id="A0A4R2M887"/>
<reference evidence="11 12" key="1">
    <citation type="submission" date="2019-03" db="EMBL/GenBank/DDBJ databases">
        <title>Genomic Encyclopedia of Type Strains, Phase IV (KMG-IV): sequencing the most valuable type-strain genomes for metagenomic binning, comparative biology and taxonomic classification.</title>
        <authorList>
            <person name="Goeker M."/>
        </authorList>
    </citation>
    <scope>NUCLEOTIDE SEQUENCE [LARGE SCALE GENOMIC DNA]</scope>
    <source>
        <strain evidence="11 12">DSM 1709</strain>
    </source>
</reference>
<feature type="transmembrane region" description="Helical" evidence="9">
    <location>
        <begin position="52"/>
        <end position="72"/>
    </location>
</feature>
<dbReference type="InterPro" id="IPR025713">
    <property type="entry name" value="MotB-like_N_dom"/>
</dbReference>
<evidence type="ECO:0000256" key="6">
    <source>
        <dbReference type="ARBA" id="ARBA00023136"/>
    </source>
</evidence>
<evidence type="ECO:0000313" key="12">
    <source>
        <dbReference type="Proteomes" id="UP000295106"/>
    </source>
</evidence>
<gene>
    <name evidence="11" type="ORF">EV684_104242</name>
</gene>
<dbReference type="SUPFAM" id="SSF103088">
    <property type="entry name" value="OmpA-like"/>
    <property type="match status" value="1"/>
</dbReference>
<name>A0A4R2M887_RUBGE</name>
<keyword evidence="6 7" id="KW-0472">Membrane</keyword>
<dbReference type="Gene3D" id="3.30.1330.60">
    <property type="entry name" value="OmpA-like domain"/>
    <property type="match status" value="1"/>
</dbReference>
<protein>
    <submittedName>
        <fullName evidence="11">Chemotaxis protein MotB</fullName>
    </submittedName>
</protein>
<dbReference type="PROSITE" id="PS51123">
    <property type="entry name" value="OMPA_2"/>
    <property type="match status" value="1"/>
</dbReference>
<dbReference type="InterPro" id="IPR050330">
    <property type="entry name" value="Bact_OuterMem_StrucFunc"/>
</dbReference>
<dbReference type="PANTHER" id="PTHR30329">
    <property type="entry name" value="STATOR ELEMENT OF FLAGELLAR MOTOR COMPLEX"/>
    <property type="match status" value="1"/>
</dbReference>
<evidence type="ECO:0000256" key="7">
    <source>
        <dbReference type="PROSITE-ProRule" id="PRU00473"/>
    </source>
</evidence>
<dbReference type="EMBL" id="SLXD01000004">
    <property type="protein sequence ID" value="TCP03519.1"/>
    <property type="molecule type" value="Genomic_DNA"/>
</dbReference>
<comment type="similarity">
    <text evidence="2">Belongs to the MotB family.</text>
</comment>
<dbReference type="PANTHER" id="PTHR30329:SF21">
    <property type="entry name" value="LIPOPROTEIN YIAD-RELATED"/>
    <property type="match status" value="1"/>
</dbReference>
<evidence type="ECO:0000256" key="1">
    <source>
        <dbReference type="ARBA" id="ARBA00004162"/>
    </source>
</evidence>
<dbReference type="CDD" id="cd07185">
    <property type="entry name" value="OmpA_C-like"/>
    <property type="match status" value="1"/>
</dbReference>
<organism evidence="11 12">
    <name type="scientific">Rubrivivax gelatinosus</name>
    <name type="common">Rhodocyclus gelatinosus</name>
    <name type="synonym">Rhodopseudomonas gelatinosa</name>
    <dbReference type="NCBI Taxonomy" id="28068"/>
    <lineage>
        <taxon>Bacteria</taxon>
        <taxon>Pseudomonadati</taxon>
        <taxon>Pseudomonadota</taxon>
        <taxon>Betaproteobacteria</taxon>
        <taxon>Burkholderiales</taxon>
        <taxon>Sphaerotilaceae</taxon>
        <taxon>Rubrivivax</taxon>
    </lineage>
</organism>
<evidence type="ECO:0000256" key="3">
    <source>
        <dbReference type="ARBA" id="ARBA00022475"/>
    </source>
</evidence>
<evidence type="ECO:0000256" key="8">
    <source>
        <dbReference type="SAM" id="MobiDB-lite"/>
    </source>
</evidence>
<feature type="domain" description="OmpA-like" evidence="10">
    <location>
        <begin position="176"/>
        <end position="297"/>
    </location>
</feature>
<keyword evidence="3" id="KW-1003">Cell membrane</keyword>
<evidence type="ECO:0000313" key="11">
    <source>
        <dbReference type="EMBL" id="TCP03519.1"/>
    </source>
</evidence>
<evidence type="ECO:0000259" key="10">
    <source>
        <dbReference type="PROSITE" id="PS51123"/>
    </source>
</evidence>
<evidence type="ECO:0000256" key="5">
    <source>
        <dbReference type="ARBA" id="ARBA00022989"/>
    </source>
</evidence>
<comment type="subcellular location">
    <subcellularLocation>
        <location evidence="1">Cell membrane</location>
        <topology evidence="1">Single-pass membrane protein</topology>
    </subcellularLocation>
</comment>
<keyword evidence="4 9" id="KW-0812">Transmembrane</keyword>
<keyword evidence="5 9" id="KW-1133">Transmembrane helix</keyword>
<dbReference type="Pfam" id="PF13677">
    <property type="entry name" value="MotB_plug"/>
    <property type="match status" value="1"/>
</dbReference>
<proteinExistence type="inferred from homology"/>